<evidence type="ECO:0000256" key="2">
    <source>
        <dbReference type="ARBA" id="ARBA00022801"/>
    </source>
</evidence>
<dbReference type="GeneID" id="105368442"/>
<sequence length="233" mass="26974">MSSELKLKVLAIHGYRQSDKIFSAKIGSMRKNFKKELDFTFIRAPHKISYTEKYSNEQTEVNLKFEDTNEYGWWFNTQNKTFKAVNSSDLCVGFDESLQLIEQIFKEQGPFDGLIGFSQGGSFVSILCAMQQLKIIPIEFQFAIIISGFISLCKPHEVFYKQKINLPTLHVYGNSDQVIPTYKAKELCDLFIDKEVVLHEGGHYVPGSKHIYNNFIKKMITKKLNSLQWYEIL</sequence>
<gene>
    <name evidence="5" type="primary">LOC105368442</name>
</gene>
<proteinExistence type="inferred from homology"/>
<dbReference type="InterPro" id="IPR029058">
    <property type="entry name" value="AB_hydrolase_fold"/>
</dbReference>
<dbReference type="AlphaFoldDB" id="A0AAJ6YWJ8"/>
<organism evidence="4 5">
    <name type="scientific">Ceratosolen solmsi marchali</name>
    <dbReference type="NCBI Taxonomy" id="326594"/>
    <lineage>
        <taxon>Eukaryota</taxon>
        <taxon>Metazoa</taxon>
        <taxon>Ecdysozoa</taxon>
        <taxon>Arthropoda</taxon>
        <taxon>Hexapoda</taxon>
        <taxon>Insecta</taxon>
        <taxon>Pterygota</taxon>
        <taxon>Neoptera</taxon>
        <taxon>Endopterygota</taxon>
        <taxon>Hymenoptera</taxon>
        <taxon>Apocrita</taxon>
        <taxon>Proctotrupomorpha</taxon>
        <taxon>Chalcidoidea</taxon>
        <taxon>Agaonidae</taxon>
        <taxon>Agaoninae</taxon>
        <taxon>Ceratosolen</taxon>
    </lineage>
</organism>
<dbReference type="Pfam" id="PF03959">
    <property type="entry name" value="FSH1"/>
    <property type="match status" value="1"/>
</dbReference>
<dbReference type="KEGG" id="csol:105368442"/>
<evidence type="ECO:0000259" key="3">
    <source>
        <dbReference type="Pfam" id="PF03959"/>
    </source>
</evidence>
<evidence type="ECO:0000313" key="5">
    <source>
        <dbReference type="RefSeq" id="XP_011505754.1"/>
    </source>
</evidence>
<dbReference type="PANTHER" id="PTHR48070">
    <property type="entry name" value="ESTERASE OVCA2"/>
    <property type="match status" value="1"/>
</dbReference>
<dbReference type="Gene3D" id="3.40.50.1820">
    <property type="entry name" value="alpha/beta hydrolase"/>
    <property type="match status" value="1"/>
</dbReference>
<name>A0AAJ6YWJ8_9HYME</name>
<feature type="domain" description="Serine hydrolase" evidence="3">
    <location>
        <begin position="5"/>
        <end position="212"/>
    </location>
</feature>
<dbReference type="InterPro" id="IPR050593">
    <property type="entry name" value="LovG"/>
</dbReference>
<accession>A0AAJ6YWJ8</accession>
<dbReference type="FunFam" id="3.40.50.1820:FF:000073">
    <property type="entry name" value="esterase OVCA2 isoform X6"/>
    <property type="match status" value="1"/>
</dbReference>
<dbReference type="GO" id="GO:0032526">
    <property type="term" value="P:response to retinoic acid"/>
    <property type="evidence" value="ECO:0007669"/>
    <property type="project" value="TreeGrafter"/>
</dbReference>
<protein>
    <submittedName>
        <fullName evidence="5">Ovarian cancer-associated gene 2 protein homolog</fullName>
    </submittedName>
</protein>
<dbReference type="PANTHER" id="PTHR48070:SF6">
    <property type="entry name" value="ESTERASE OVCA2"/>
    <property type="match status" value="1"/>
</dbReference>
<dbReference type="GO" id="GO:0005737">
    <property type="term" value="C:cytoplasm"/>
    <property type="evidence" value="ECO:0007669"/>
    <property type="project" value="TreeGrafter"/>
</dbReference>
<dbReference type="GO" id="GO:0005634">
    <property type="term" value="C:nucleus"/>
    <property type="evidence" value="ECO:0007669"/>
    <property type="project" value="TreeGrafter"/>
</dbReference>
<dbReference type="InterPro" id="IPR005645">
    <property type="entry name" value="FSH-like_dom"/>
</dbReference>
<evidence type="ECO:0000256" key="1">
    <source>
        <dbReference type="ARBA" id="ARBA00005863"/>
    </source>
</evidence>
<dbReference type="SUPFAM" id="SSF53474">
    <property type="entry name" value="alpha/beta-Hydrolases"/>
    <property type="match status" value="1"/>
</dbReference>
<dbReference type="RefSeq" id="XP_011505754.1">
    <property type="nucleotide sequence ID" value="XM_011507452.1"/>
</dbReference>
<reference evidence="5" key="1">
    <citation type="submission" date="2025-08" db="UniProtKB">
        <authorList>
            <consortium name="RefSeq"/>
        </authorList>
    </citation>
    <scope>IDENTIFICATION</scope>
</reference>
<evidence type="ECO:0000313" key="4">
    <source>
        <dbReference type="Proteomes" id="UP000695007"/>
    </source>
</evidence>
<keyword evidence="2" id="KW-0378">Hydrolase</keyword>
<dbReference type="Proteomes" id="UP000695007">
    <property type="component" value="Unplaced"/>
</dbReference>
<keyword evidence="4" id="KW-1185">Reference proteome</keyword>
<dbReference type="GO" id="GO:0016787">
    <property type="term" value="F:hydrolase activity"/>
    <property type="evidence" value="ECO:0007669"/>
    <property type="project" value="UniProtKB-KW"/>
</dbReference>
<comment type="similarity">
    <text evidence="1">Belongs to the LovG family.</text>
</comment>